<reference evidence="4" key="1">
    <citation type="journal article" date="2013" name="Science">
        <title>The Amborella genome and the evolution of flowering plants.</title>
        <authorList>
            <consortium name="Amborella Genome Project"/>
        </authorList>
    </citation>
    <scope>NUCLEOTIDE SEQUENCE [LARGE SCALE GENOMIC DNA]</scope>
</reference>
<keyword evidence="4" id="KW-1185">Reference proteome</keyword>
<evidence type="ECO:0000313" key="4">
    <source>
        <dbReference type="Proteomes" id="UP000017836"/>
    </source>
</evidence>
<dbReference type="Pfam" id="PF01476">
    <property type="entry name" value="LysM"/>
    <property type="match status" value="1"/>
</dbReference>
<sequence>MATNSVHRPSSPCFRKNNKLGSVVSSRFIKNLSQLSRVSERCSSIQSHGQSTAQDIAKKLLVHVVKEGETLTSISRKYRVSIELIAAANTDITNVDFVLEGRSLNVPIVSKEIQGVSPRENHAIQGDAKEIFQYSHVNTLVAQANYNLSRMLSPHYLQLAKGTGYFLLVATLVAFCFRYIFSEFHHRFANKLKHQAQNDLKVPHDGSGSMRWKFALSEIREMGIVDAESRENPDGDSQDQELDSLEEVAEAYTKLEPAYQKFLSECGMSKWGYWRGGSPHG</sequence>
<dbReference type="CDD" id="cd00118">
    <property type="entry name" value="LysM"/>
    <property type="match status" value="1"/>
</dbReference>
<keyword evidence="1" id="KW-0812">Transmembrane</keyword>
<dbReference type="PANTHER" id="PTHR33734:SF22">
    <property type="entry name" value="MEMBRANE-BOUND LYTIC MUREIN TRANSGLYCOSYLASE D"/>
    <property type="match status" value="1"/>
</dbReference>
<dbReference type="SMART" id="SM00257">
    <property type="entry name" value="LysM"/>
    <property type="match status" value="1"/>
</dbReference>
<dbReference type="InterPro" id="IPR018392">
    <property type="entry name" value="LysM"/>
</dbReference>
<protein>
    <recommendedName>
        <fullName evidence="2">LysM domain-containing protein</fullName>
    </recommendedName>
</protein>
<dbReference type="AlphaFoldDB" id="U5DCZ7"/>
<dbReference type="Proteomes" id="UP000017836">
    <property type="component" value="Unassembled WGS sequence"/>
</dbReference>
<dbReference type="OMA" id="GYWRGGT"/>
<feature type="transmembrane region" description="Helical" evidence="1">
    <location>
        <begin position="162"/>
        <end position="181"/>
    </location>
</feature>
<dbReference type="eggNOG" id="ENOG502RXJE">
    <property type="taxonomic scope" value="Eukaryota"/>
</dbReference>
<name>U5DCZ7_AMBTC</name>
<dbReference type="Gramene" id="ERN20075">
    <property type="protein sequence ID" value="ERN20075"/>
    <property type="gene ID" value="AMTR_s00071p00202040"/>
</dbReference>
<dbReference type="EMBL" id="KI392062">
    <property type="protein sequence ID" value="ERN20075.1"/>
    <property type="molecule type" value="Genomic_DNA"/>
</dbReference>
<evidence type="ECO:0000259" key="2">
    <source>
        <dbReference type="PROSITE" id="PS51782"/>
    </source>
</evidence>
<dbReference type="SUPFAM" id="SSF54106">
    <property type="entry name" value="LysM domain"/>
    <property type="match status" value="1"/>
</dbReference>
<dbReference type="Gene3D" id="3.10.350.10">
    <property type="entry name" value="LysM domain"/>
    <property type="match status" value="1"/>
</dbReference>
<proteinExistence type="predicted"/>
<feature type="domain" description="LysM" evidence="2">
    <location>
        <begin position="61"/>
        <end position="106"/>
    </location>
</feature>
<dbReference type="PANTHER" id="PTHR33734">
    <property type="entry name" value="LYSM DOMAIN-CONTAINING GPI-ANCHORED PROTEIN 2"/>
    <property type="match status" value="1"/>
</dbReference>
<keyword evidence="1" id="KW-1133">Transmembrane helix</keyword>
<evidence type="ECO:0000256" key="1">
    <source>
        <dbReference type="SAM" id="Phobius"/>
    </source>
</evidence>
<accession>U5DCZ7</accession>
<gene>
    <name evidence="3" type="ORF">AMTR_s00071p00202040</name>
</gene>
<dbReference type="InterPro" id="IPR036779">
    <property type="entry name" value="LysM_dom_sf"/>
</dbReference>
<organism evidence="3 4">
    <name type="scientific">Amborella trichopoda</name>
    <dbReference type="NCBI Taxonomy" id="13333"/>
    <lineage>
        <taxon>Eukaryota</taxon>
        <taxon>Viridiplantae</taxon>
        <taxon>Streptophyta</taxon>
        <taxon>Embryophyta</taxon>
        <taxon>Tracheophyta</taxon>
        <taxon>Spermatophyta</taxon>
        <taxon>Magnoliopsida</taxon>
        <taxon>Amborellales</taxon>
        <taxon>Amborellaceae</taxon>
        <taxon>Amborella</taxon>
    </lineage>
</organism>
<dbReference type="HOGENOM" id="CLU_087127_0_0_1"/>
<dbReference type="PROSITE" id="PS51782">
    <property type="entry name" value="LYSM"/>
    <property type="match status" value="1"/>
</dbReference>
<evidence type="ECO:0000313" key="3">
    <source>
        <dbReference type="EMBL" id="ERN20075.1"/>
    </source>
</evidence>
<dbReference type="KEGG" id="atr:18448485"/>
<dbReference type="OrthoDB" id="2107166at2759"/>
<keyword evidence="1" id="KW-0472">Membrane</keyword>